<protein>
    <submittedName>
        <fullName evidence="1">Quinol monooxygenase YgiN</fullName>
    </submittedName>
</protein>
<evidence type="ECO:0000313" key="2">
    <source>
        <dbReference type="Proteomes" id="UP000572635"/>
    </source>
</evidence>
<dbReference type="EMBL" id="JACHDB010000001">
    <property type="protein sequence ID" value="MBB5430437.1"/>
    <property type="molecule type" value="Genomic_DNA"/>
</dbReference>
<sequence length="90" mass="9994">MIVTIARVADPDRFLEVFETAGARKRREHGCRGARAYFDPDDAHRVWSVFDWDEEDYAGFLADPEIPAIARELGIQAPPVHAAAAAELDA</sequence>
<dbReference type="RefSeq" id="WP_184388307.1">
    <property type="nucleotide sequence ID" value="NZ_BAAAJD010000023.1"/>
</dbReference>
<keyword evidence="1" id="KW-0503">Monooxygenase</keyword>
<dbReference type="SUPFAM" id="SSF54909">
    <property type="entry name" value="Dimeric alpha+beta barrel"/>
    <property type="match status" value="1"/>
</dbReference>
<dbReference type="GO" id="GO:0004497">
    <property type="term" value="F:monooxygenase activity"/>
    <property type="evidence" value="ECO:0007669"/>
    <property type="project" value="UniProtKB-KW"/>
</dbReference>
<keyword evidence="1" id="KW-0560">Oxidoreductase</keyword>
<keyword evidence="2" id="KW-1185">Reference proteome</keyword>
<gene>
    <name evidence="1" type="ORF">HDA36_000521</name>
</gene>
<organism evidence="1 2">
    <name type="scientific">Nocardiopsis composta</name>
    <dbReference type="NCBI Taxonomy" id="157465"/>
    <lineage>
        <taxon>Bacteria</taxon>
        <taxon>Bacillati</taxon>
        <taxon>Actinomycetota</taxon>
        <taxon>Actinomycetes</taxon>
        <taxon>Streptosporangiales</taxon>
        <taxon>Nocardiopsidaceae</taxon>
        <taxon>Nocardiopsis</taxon>
    </lineage>
</organism>
<proteinExistence type="predicted"/>
<dbReference type="Proteomes" id="UP000572635">
    <property type="component" value="Unassembled WGS sequence"/>
</dbReference>
<dbReference type="InterPro" id="IPR011008">
    <property type="entry name" value="Dimeric_a/b-barrel"/>
</dbReference>
<dbReference type="AlphaFoldDB" id="A0A7W8VBS6"/>
<comment type="caution">
    <text evidence="1">The sequence shown here is derived from an EMBL/GenBank/DDBJ whole genome shotgun (WGS) entry which is preliminary data.</text>
</comment>
<name>A0A7W8VBS6_9ACTN</name>
<dbReference type="Gene3D" id="3.30.70.100">
    <property type="match status" value="1"/>
</dbReference>
<reference evidence="1 2" key="1">
    <citation type="submission" date="2020-08" db="EMBL/GenBank/DDBJ databases">
        <title>Sequencing the genomes of 1000 actinobacteria strains.</title>
        <authorList>
            <person name="Klenk H.-P."/>
        </authorList>
    </citation>
    <scope>NUCLEOTIDE SEQUENCE [LARGE SCALE GENOMIC DNA]</scope>
    <source>
        <strain evidence="1 2">DSM 44551</strain>
    </source>
</reference>
<accession>A0A7W8VBS6</accession>
<evidence type="ECO:0000313" key="1">
    <source>
        <dbReference type="EMBL" id="MBB5430437.1"/>
    </source>
</evidence>